<dbReference type="Proteomes" id="UP001221898">
    <property type="component" value="Unassembled WGS sequence"/>
</dbReference>
<keyword evidence="2" id="KW-1185">Reference proteome</keyword>
<evidence type="ECO:0000313" key="1">
    <source>
        <dbReference type="EMBL" id="KAJ8407616.1"/>
    </source>
</evidence>
<evidence type="ECO:0000313" key="2">
    <source>
        <dbReference type="Proteomes" id="UP001221898"/>
    </source>
</evidence>
<protein>
    <submittedName>
        <fullName evidence="1">Uncharacterized protein</fullName>
    </submittedName>
</protein>
<organism evidence="1 2">
    <name type="scientific">Aldrovandia affinis</name>
    <dbReference type="NCBI Taxonomy" id="143900"/>
    <lineage>
        <taxon>Eukaryota</taxon>
        <taxon>Metazoa</taxon>
        <taxon>Chordata</taxon>
        <taxon>Craniata</taxon>
        <taxon>Vertebrata</taxon>
        <taxon>Euteleostomi</taxon>
        <taxon>Actinopterygii</taxon>
        <taxon>Neopterygii</taxon>
        <taxon>Teleostei</taxon>
        <taxon>Notacanthiformes</taxon>
        <taxon>Halosauridae</taxon>
        <taxon>Aldrovandia</taxon>
    </lineage>
</organism>
<sequence length="112" mass="11505">MLCRGHHAGRHALNHITTPAPPACTPNLSAGPPPTAQLIPVARGAAGGEGVQILHPGHGWAHTSPPSATLICNRAEQGGAPGRAQRIIARRAEAALCRSPPPLIHMVIAVNL</sequence>
<proteinExistence type="predicted"/>
<accession>A0AAD7STQ9</accession>
<name>A0AAD7STQ9_9TELE</name>
<dbReference type="EMBL" id="JAINUG010000038">
    <property type="protein sequence ID" value="KAJ8407616.1"/>
    <property type="molecule type" value="Genomic_DNA"/>
</dbReference>
<dbReference type="AlphaFoldDB" id="A0AAD7STQ9"/>
<reference evidence="1" key="1">
    <citation type="journal article" date="2023" name="Science">
        <title>Genome structures resolve the early diversification of teleost fishes.</title>
        <authorList>
            <person name="Parey E."/>
            <person name="Louis A."/>
            <person name="Montfort J."/>
            <person name="Bouchez O."/>
            <person name="Roques C."/>
            <person name="Iampietro C."/>
            <person name="Lluch J."/>
            <person name="Castinel A."/>
            <person name="Donnadieu C."/>
            <person name="Desvignes T."/>
            <person name="Floi Bucao C."/>
            <person name="Jouanno E."/>
            <person name="Wen M."/>
            <person name="Mejri S."/>
            <person name="Dirks R."/>
            <person name="Jansen H."/>
            <person name="Henkel C."/>
            <person name="Chen W.J."/>
            <person name="Zahm M."/>
            <person name="Cabau C."/>
            <person name="Klopp C."/>
            <person name="Thompson A.W."/>
            <person name="Robinson-Rechavi M."/>
            <person name="Braasch I."/>
            <person name="Lecointre G."/>
            <person name="Bobe J."/>
            <person name="Postlethwait J.H."/>
            <person name="Berthelot C."/>
            <person name="Roest Crollius H."/>
            <person name="Guiguen Y."/>
        </authorList>
    </citation>
    <scope>NUCLEOTIDE SEQUENCE</scope>
    <source>
        <strain evidence="1">NC1722</strain>
    </source>
</reference>
<comment type="caution">
    <text evidence="1">The sequence shown here is derived from an EMBL/GenBank/DDBJ whole genome shotgun (WGS) entry which is preliminary data.</text>
</comment>
<gene>
    <name evidence="1" type="ORF">AAFF_G00274730</name>
</gene>